<dbReference type="AlphaFoldDB" id="A0A0R0CZF8"/>
<reference evidence="3 4" key="1">
    <citation type="submission" date="2015-05" db="EMBL/GenBank/DDBJ databases">
        <title>Genome sequencing and analysis of members of genus Stenotrophomonas.</title>
        <authorList>
            <person name="Patil P.P."/>
            <person name="Midha S."/>
            <person name="Patil P.B."/>
        </authorList>
    </citation>
    <scope>NUCLEOTIDE SEQUENCE [LARGE SCALE GENOMIC DNA]</scope>
    <source>
        <strain evidence="3 4">DSM 21858</strain>
    </source>
</reference>
<protein>
    <submittedName>
        <fullName evidence="3">Alpha/beta hydrolase</fullName>
    </submittedName>
</protein>
<feature type="signal peptide" evidence="1">
    <location>
        <begin position="1"/>
        <end position="25"/>
    </location>
</feature>
<evidence type="ECO:0000313" key="3">
    <source>
        <dbReference type="EMBL" id="KRG71566.1"/>
    </source>
</evidence>
<dbReference type="STRING" id="344882.ABB29_02010"/>
<dbReference type="PANTHER" id="PTHR43194:SF2">
    <property type="entry name" value="PEROXISOMAL MEMBRANE PROTEIN LPX1"/>
    <property type="match status" value="1"/>
</dbReference>
<dbReference type="InterPro" id="IPR000073">
    <property type="entry name" value="AB_hydrolase_1"/>
</dbReference>
<proteinExistence type="predicted"/>
<comment type="caution">
    <text evidence="3">The sequence shown here is derived from an EMBL/GenBank/DDBJ whole genome shotgun (WGS) entry which is preliminary data.</text>
</comment>
<feature type="chain" id="PRO_5006394850" evidence="1">
    <location>
        <begin position="26"/>
        <end position="365"/>
    </location>
</feature>
<evidence type="ECO:0000259" key="2">
    <source>
        <dbReference type="Pfam" id="PF12697"/>
    </source>
</evidence>
<accession>A0A0R0CZF8</accession>
<evidence type="ECO:0000256" key="1">
    <source>
        <dbReference type="SAM" id="SignalP"/>
    </source>
</evidence>
<dbReference type="InterPro" id="IPR050228">
    <property type="entry name" value="Carboxylesterase_BioH"/>
</dbReference>
<evidence type="ECO:0000313" key="4">
    <source>
        <dbReference type="Proteomes" id="UP000052052"/>
    </source>
</evidence>
<dbReference type="EMBL" id="LDJL01000002">
    <property type="protein sequence ID" value="KRG71566.1"/>
    <property type="molecule type" value="Genomic_DNA"/>
</dbReference>
<dbReference type="PANTHER" id="PTHR43194">
    <property type="entry name" value="HYDROLASE ALPHA/BETA FOLD FAMILY"/>
    <property type="match status" value="1"/>
</dbReference>
<keyword evidence="1" id="KW-0732">Signal</keyword>
<name>A0A0R0CZF8_9GAMM</name>
<keyword evidence="4" id="KW-1185">Reference proteome</keyword>
<sequence length="365" mass="39376">MMRVLLCLFACTCLWLASCMAPASASLSSLLVAPSGVSPLLPVERIEAMTATLHSRSGQVRSRDGVAIFWRLLDPGDYHFHYRYRPAGIAASGQHDDAVHADFDIDFSAPSGPPPTPRGTVVLLHGWMMDGGSLLPWALDLAQAGYRTVSIDLRNHGRSGAGLSGYGTRESDDVASVIRSLREQGEISGPVYLLGVSYGAATALFTAQSMGDEISGVIAMESFANAGRAIRDMVPHMLARQPDDWLGQAQARLLRWHYGGQDMDAVIAEADARLGLDLDRVDVSRVVASAPACILLLHGDQDQHVPVAHGRLLAKSSARVRYIEMAGENHLSLPLRVDRLAPTVSDWLARTAHPRSHCPQPKLPA</sequence>
<dbReference type="RefSeq" id="WP_057656950.1">
    <property type="nucleotide sequence ID" value="NZ_LDJL01000002.1"/>
</dbReference>
<dbReference type="SUPFAM" id="SSF53474">
    <property type="entry name" value="alpha/beta-Hydrolases"/>
    <property type="match status" value="1"/>
</dbReference>
<dbReference type="OrthoDB" id="9808398at2"/>
<dbReference type="InterPro" id="IPR029058">
    <property type="entry name" value="AB_hydrolase_fold"/>
</dbReference>
<organism evidence="3 4">
    <name type="scientific">Pseudoxanthomonas dokdonensis</name>
    <dbReference type="NCBI Taxonomy" id="344882"/>
    <lineage>
        <taxon>Bacteria</taxon>
        <taxon>Pseudomonadati</taxon>
        <taxon>Pseudomonadota</taxon>
        <taxon>Gammaproteobacteria</taxon>
        <taxon>Lysobacterales</taxon>
        <taxon>Lysobacteraceae</taxon>
        <taxon>Pseudoxanthomonas</taxon>
    </lineage>
</organism>
<dbReference type="Proteomes" id="UP000052052">
    <property type="component" value="Unassembled WGS sequence"/>
</dbReference>
<dbReference type="GO" id="GO:0016787">
    <property type="term" value="F:hydrolase activity"/>
    <property type="evidence" value="ECO:0007669"/>
    <property type="project" value="UniProtKB-KW"/>
</dbReference>
<feature type="domain" description="AB hydrolase-1" evidence="2">
    <location>
        <begin position="121"/>
        <end position="336"/>
    </location>
</feature>
<dbReference type="Gene3D" id="3.40.50.1820">
    <property type="entry name" value="alpha/beta hydrolase"/>
    <property type="match status" value="1"/>
</dbReference>
<dbReference type="PATRIC" id="fig|344882.3.peg.1605"/>
<keyword evidence="3" id="KW-0378">Hydrolase</keyword>
<dbReference type="PROSITE" id="PS51257">
    <property type="entry name" value="PROKAR_LIPOPROTEIN"/>
    <property type="match status" value="1"/>
</dbReference>
<dbReference type="Pfam" id="PF12697">
    <property type="entry name" value="Abhydrolase_6"/>
    <property type="match status" value="1"/>
</dbReference>
<gene>
    <name evidence="3" type="ORF">ABB29_02010</name>
</gene>